<reference evidence="1 2" key="1">
    <citation type="submission" date="2020-02" db="EMBL/GenBank/DDBJ databases">
        <title>Newly sequenced genome of strain CSTR1 showed variability in Candidatus Kuenenia stuttgartiensis genomes.</title>
        <authorList>
            <person name="Ding C."/>
            <person name="Adrian L."/>
        </authorList>
    </citation>
    <scope>NUCLEOTIDE SEQUENCE [LARGE SCALE GENOMIC DNA]</scope>
    <source>
        <strain evidence="1 2">CSTR1</strain>
    </source>
</reference>
<evidence type="ECO:0000313" key="1">
    <source>
        <dbReference type="EMBL" id="QII11281.1"/>
    </source>
</evidence>
<protein>
    <submittedName>
        <fullName evidence="1">Uncharacterized protein</fullName>
    </submittedName>
</protein>
<proteinExistence type="predicted"/>
<dbReference type="EMBL" id="CP049055">
    <property type="protein sequence ID" value="QII11281.1"/>
    <property type="molecule type" value="Genomic_DNA"/>
</dbReference>
<gene>
    <name evidence="1" type="ORF">KsCSTR_19020</name>
</gene>
<dbReference type="AlphaFoldDB" id="A0A6G7GPB7"/>
<dbReference type="Proteomes" id="UP000501926">
    <property type="component" value="Chromosome"/>
</dbReference>
<evidence type="ECO:0000313" key="2">
    <source>
        <dbReference type="Proteomes" id="UP000501926"/>
    </source>
</evidence>
<organism evidence="1 2">
    <name type="scientific">Kuenenia stuttgartiensis</name>
    <dbReference type="NCBI Taxonomy" id="174633"/>
    <lineage>
        <taxon>Bacteria</taxon>
        <taxon>Pseudomonadati</taxon>
        <taxon>Planctomycetota</taxon>
        <taxon>Candidatus Brocadiia</taxon>
        <taxon>Candidatus Brocadiales</taxon>
        <taxon>Candidatus Brocadiaceae</taxon>
        <taxon>Candidatus Kuenenia</taxon>
    </lineage>
</organism>
<accession>A0A6G7GPB7</accession>
<name>A0A6G7GPB7_KUEST</name>
<sequence length="47" mass="5244">MVKCYVIFDGRTDGLPMLQASSRRVKNVTFGYDISFNLSCQANIKGV</sequence>